<dbReference type="Gene3D" id="2.60.120.10">
    <property type="entry name" value="Jelly Rolls"/>
    <property type="match status" value="1"/>
</dbReference>
<sequence>MRGFWKKHPSTNGEALAPELKAADKAGAFPDLAEQDLIALYNAADLVKFAAGDWAFSAEQLRTDLIIVLSGHLELRASAEQHLPAEIFKTGDWISDGDFDAPPDEGHFAVLARTSGTALVIDPATFAQLDEDLQSYLLLRAKRITQTHLRQQRKNAQILFDTRADLLDAMYRLRAESGAGFSQSPIAQKLFAKVPKLPVSSLELLNKMLDDRTTRQEIVDMVAMDYSLTSNLLKAVNSPIYGFENKITNLNHAMLLLGHEQVYQIVMSESVRYSLPETPAFAEIHARSVDISRIAFVMAQAQPRVKPAEISTIGLLGEIGMVIVELLKNYNPQLDPLFNLVDPAEMGAELLRTWKLPDALCKTLQYQYYPEFAPPKRVPEDVRLQVALLYLSRRMYRALKKTADQDPAVFMDEYLDAIGLKDLSENKLIYERSLPRLVKEIDTLPKSLATMVKAEH</sequence>
<dbReference type="Gene3D" id="1.10.3210.10">
    <property type="entry name" value="Hypothetical protein af1432"/>
    <property type="match status" value="1"/>
</dbReference>
<dbReference type="PROSITE" id="PS51833">
    <property type="entry name" value="HDOD"/>
    <property type="match status" value="1"/>
</dbReference>
<evidence type="ECO:0000313" key="2">
    <source>
        <dbReference type="EMBL" id="WPL17747.1"/>
    </source>
</evidence>
<dbReference type="SUPFAM" id="SSF109604">
    <property type="entry name" value="HD-domain/PDEase-like"/>
    <property type="match status" value="1"/>
</dbReference>
<dbReference type="EMBL" id="CP121472">
    <property type="protein sequence ID" value="WPL17747.1"/>
    <property type="molecule type" value="Genomic_DNA"/>
</dbReference>
<proteinExistence type="predicted"/>
<name>A0ABZ0SA52_9GAMM</name>
<dbReference type="InterPro" id="IPR013976">
    <property type="entry name" value="HDOD"/>
</dbReference>
<evidence type="ECO:0000313" key="3">
    <source>
        <dbReference type="Proteomes" id="UP001432180"/>
    </source>
</evidence>
<gene>
    <name evidence="2" type="ORF">Thiowin_02786</name>
</gene>
<dbReference type="Pfam" id="PF08668">
    <property type="entry name" value="HDOD"/>
    <property type="match status" value="1"/>
</dbReference>
<protein>
    <submittedName>
        <fullName evidence="2">HDOD domain protein</fullName>
    </submittedName>
</protein>
<dbReference type="PANTHER" id="PTHR33525:SF4">
    <property type="entry name" value="CYCLIC DI-GMP PHOSPHODIESTERASE CDGJ"/>
    <property type="match status" value="1"/>
</dbReference>
<accession>A0ABZ0SA52</accession>
<organism evidence="2 3">
    <name type="scientific">Thiorhodovibrio winogradskyi</name>
    <dbReference type="NCBI Taxonomy" id="77007"/>
    <lineage>
        <taxon>Bacteria</taxon>
        <taxon>Pseudomonadati</taxon>
        <taxon>Pseudomonadota</taxon>
        <taxon>Gammaproteobacteria</taxon>
        <taxon>Chromatiales</taxon>
        <taxon>Chromatiaceae</taxon>
        <taxon>Thiorhodovibrio</taxon>
    </lineage>
</organism>
<dbReference type="InterPro" id="IPR052340">
    <property type="entry name" value="RNase_Y/CdgJ"/>
</dbReference>
<evidence type="ECO:0000259" key="1">
    <source>
        <dbReference type="PROSITE" id="PS51833"/>
    </source>
</evidence>
<feature type="domain" description="HDOD" evidence="1">
    <location>
        <begin position="194"/>
        <end position="370"/>
    </location>
</feature>
<keyword evidence="3" id="KW-1185">Reference proteome</keyword>
<dbReference type="SUPFAM" id="SSF51206">
    <property type="entry name" value="cAMP-binding domain-like"/>
    <property type="match status" value="1"/>
</dbReference>
<dbReference type="InterPro" id="IPR014710">
    <property type="entry name" value="RmlC-like_jellyroll"/>
</dbReference>
<dbReference type="InterPro" id="IPR018490">
    <property type="entry name" value="cNMP-bd_dom_sf"/>
</dbReference>
<dbReference type="RefSeq" id="WP_328983553.1">
    <property type="nucleotide sequence ID" value="NZ_CP121472.1"/>
</dbReference>
<dbReference type="Proteomes" id="UP001432180">
    <property type="component" value="Chromosome"/>
</dbReference>
<reference evidence="2 3" key="1">
    <citation type="journal article" date="2023" name="Microorganisms">
        <title>Thiorhodovibrio frisius and Trv. litoralis spp. nov., Two Novel Members from a Clade of Fastidious Purple Sulfur Bacteria That Exhibit Unique Red-Shifted Light-Harvesting Capabilities.</title>
        <authorList>
            <person name="Methner A."/>
            <person name="Kuzyk S.B."/>
            <person name="Petersen J."/>
            <person name="Bauer S."/>
            <person name="Brinkmann H."/>
            <person name="Sichau K."/>
            <person name="Wanner G."/>
            <person name="Wolf J."/>
            <person name="Neumann-Schaal M."/>
            <person name="Henke P."/>
            <person name="Tank M."/>
            <person name="Sproer C."/>
            <person name="Bunk B."/>
            <person name="Overmann J."/>
        </authorList>
    </citation>
    <scope>NUCLEOTIDE SEQUENCE [LARGE SCALE GENOMIC DNA]</scope>
    <source>
        <strain evidence="2 3">DSM 6702</strain>
    </source>
</reference>
<dbReference type="PANTHER" id="PTHR33525">
    <property type="match status" value="1"/>
</dbReference>